<gene>
    <name evidence="3" type="ORF">FKW77_009371</name>
</gene>
<feature type="transmembrane region" description="Helical" evidence="2">
    <location>
        <begin position="1297"/>
        <end position="1316"/>
    </location>
</feature>
<evidence type="ECO:0000256" key="1">
    <source>
        <dbReference type="SAM" id="MobiDB-lite"/>
    </source>
</evidence>
<feature type="region of interest" description="Disordered" evidence="1">
    <location>
        <begin position="840"/>
        <end position="899"/>
    </location>
</feature>
<feature type="region of interest" description="Disordered" evidence="1">
    <location>
        <begin position="434"/>
        <end position="454"/>
    </location>
</feature>
<keyword evidence="2" id="KW-0812">Transmembrane</keyword>
<feature type="compositionally biased region" description="Polar residues" evidence="1">
    <location>
        <begin position="924"/>
        <end position="944"/>
    </location>
</feature>
<keyword evidence="2" id="KW-0472">Membrane</keyword>
<evidence type="ECO:0000313" key="3">
    <source>
        <dbReference type="EMBL" id="QDS68995.1"/>
    </source>
</evidence>
<feature type="region of interest" description="Disordered" evidence="1">
    <location>
        <begin position="922"/>
        <end position="944"/>
    </location>
</feature>
<dbReference type="Pfam" id="PF11915">
    <property type="entry name" value="DUF3433"/>
    <property type="match status" value="1"/>
</dbReference>
<name>A0A517L041_9PEZI</name>
<dbReference type="EMBL" id="CP042186">
    <property type="protein sequence ID" value="QDS68995.1"/>
    <property type="molecule type" value="Genomic_DNA"/>
</dbReference>
<feature type="compositionally biased region" description="Low complexity" evidence="1">
    <location>
        <begin position="864"/>
        <end position="886"/>
    </location>
</feature>
<evidence type="ECO:0000313" key="4">
    <source>
        <dbReference type="Proteomes" id="UP000316270"/>
    </source>
</evidence>
<dbReference type="InterPro" id="IPR021840">
    <property type="entry name" value="DUF3433"/>
</dbReference>
<evidence type="ECO:0000256" key="2">
    <source>
        <dbReference type="SAM" id="Phobius"/>
    </source>
</evidence>
<sequence>MEDDGRTGYEINFGVPTQRCPGAPFEAVEMSNLDSQPIYHVVDPAFSVQSSYDEPIFGGNNWGYTHQQLGETSNEATFGPEVTPTWNAFPCTWPGCVKKPGDTFFLSEDELHQHRDIHHATQSPKVTTPGLAGAFDNGNQGAQDLVKDMASGVSGMKRSQRDCLEPRTAEAKSRRRIVDLGSGDSNEAVIYDSVPALDTAETTSAVPVTHMIKPVKILDLLTLNKRDGEKTVHLQNVTQIDLDMFIDFKELLEEFVDLQISTAFIPSQESIKLHGCSLNHENEMMLTKKLETLVAEVKDANSVRVFKKLPNCGKMNEELNQRISSSKSAVIVSAINPEEDELVLRAWNNHLIFQMPEAIDKLPVGERYSASLVRQNDAKGVPRPAIRFRSSGGQDERTRSIIRAKISALCKENRIPDIPVQFSTGTTVRLARGRNNGNGAPAVTQDDNQDDPPSDIFRHHRRYWGTPGMGASIGMSECSHFSATLGGYIMIDGTKHILSVDHFIQRAQSCRKDECRDSDATPINLSSPSNSDVDEIREALDSRIDTLQRIINDSVLQRQQDPDSPLEIPLGQLAPTLFVDEAVSGELECFNFFRRESSRQAHEFALGTVVHRCVNGAMYRSSLHPFPFHRMDWSVCSVLRDRRGDNLYRFGLTNEPQLGHLQDERRNPHGIGPRCEETANVKGGDHVHYVGQTSGFREGTVNSALILVKDQEDGIDQVSHEWGILVDGAHDALPIDFEGDSGAWIVREDNTLVGLLWGWSDRLLLFTPIQDVFADIKRQMHVREVGLPPRRNPRQSVVRICRETPTKKKHGRIPSTSSTPPTFGEHILALRLACHDSKSANDSLISPTRLKEGSPAFRSPSPVPSLTSSIYSSTDDSSSEAASPTPQATPGGKPIGSAEKVIMDNDSTDIDLEMGHMWGAEQAGNASSSTLQKRQQTASSTSANSITVTSSVPIVTSSIPTSTTNPDAFVATASTSTTTAPQVGATNPNAFVETERTSATTISAGATNPNAFVDTARTTTINIAPSTTQGAFVDTARTTTINIAPSTTQGAFVDTVRTSTIPQVVTQSANSGAFVATVITSLMTETPLSASINTDAIAAIVSTVSGIITSITISNAYVPTITSVAVAVTYSTGSNGVVQTFSSSYTSTFLASSKYVDQTSMMTYMTTEVGTSTSSIVTTDTNGKATTVLSAIPYSTVRQTTSAVVTPKAVENIQHQVLWVRSSWPLWKVFIGGYFPVLLAVLFKLFWTAIYAKIKLIEPFMRMARPEGSIASDTLHTYYLSSYLMPDALFSMVKGHWLIFWSAVVYLAVGLLAPLGSEVLFMDTNWNCPNPDFSEMRKYNPCWPPKLSVDPVMVRFLQGLLVFVAIMTITLMVMVIRTPTGLYSDPSSIGAIASLTHHPEVLDDFRKLDDEALLKDVRRQLGTRKYRLDDYQRDDGTWRYGFVPVSPASTTINYDWNDENGVGSQNLKRTKTFSEGSRQQAIWDAVSDGSFTLLLLATMGILIAYFKDSGDNAFNRFFNSNSFGPRFVMASLSQS</sequence>
<dbReference type="PANTHER" id="PTHR37544">
    <property type="entry name" value="SPRAY-RELATED"/>
    <property type="match status" value="1"/>
</dbReference>
<dbReference type="OrthoDB" id="5428901at2759"/>
<feature type="transmembrane region" description="Helical" evidence="2">
    <location>
        <begin position="1356"/>
        <end position="1376"/>
    </location>
</feature>
<accession>A0A517L041</accession>
<feature type="transmembrane region" description="Helical" evidence="2">
    <location>
        <begin position="1481"/>
        <end position="1506"/>
    </location>
</feature>
<dbReference type="PANTHER" id="PTHR37544:SF3">
    <property type="entry name" value="SPRAY"/>
    <property type="match status" value="1"/>
</dbReference>
<keyword evidence="2" id="KW-1133">Transmembrane helix</keyword>
<proteinExistence type="predicted"/>
<protein>
    <submittedName>
        <fullName evidence="3">Uncharacterized protein</fullName>
    </submittedName>
</protein>
<reference evidence="3 4" key="1">
    <citation type="submission" date="2019-07" db="EMBL/GenBank/DDBJ databases">
        <title>Finished genome of Venturia effusa.</title>
        <authorList>
            <person name="Young C.A."/>
            <person name="Cox M.P."/>
            <person name="Ganley A.R.D."/>
            <person name="David W.J."/>
        </authorList>
    </citation>
    <scope>NUCLEOTIDE SEQUENCE [LARGE SCALE GENOMIC DNA]</scope>
    <source>
        <strain evidence="4">albino</strain>
    </source>
</reference>
<dbReference type="Proteomes" id="UP000316270">
    <property type="component" value="Chromosome 2"/>
</dbReference>
<organism evidence="3 4">
    <name type="scientific">Venturia effusa</name>
    <dbReference type="NCBI Taxonomy" id="50376"/>
    <lineage>
        <taxon>Eukaryota</taxon>
        <taxon>Fungi</taxon>
        <taxon>Dikarya</taxon>
        <taxon>Ascomycota</taxon>
        <taxon>Pezizomycotina</taxon>
        <taxon>Dothideomycetes</taxon>
        <taxon>Pleosporomycetidae</taxon>
        <taxon>Venturiales</taxon>
        <taxon>Venturiaceae</taxon>
        <taxon>Venturia</taxon>
    </lineage>
</organism>
<feature type="transmembrane region" description="Helical" evidence="2">
    <location>
        <begin position="1231"/>
        <end position="1252"/>
    </location>
</feature>
<dbReference type="STRING" id="50376.A0A517L041"/>
<keyword evidence="4" id="KW-1185">Reference proteome</keyword>